<evidence type="ECO:0000256" key="4">
    <source>
        <dbReference type="ARBA" id="ARBA00022801"/>
    </source>
</evidence>
<comment type="subcellular location">
    <subcellularLocation>
        <location evidence="1">Secreted</location>
    </subcellularLocation>
</comment>
<dbReference type="SMART" id="SM00020">
    <property type="entry name" value="Tryp_SPc"/>
    <property type="match status" value="1"/>
</dbReference>
<dbReference type="Proteomes" id="UP001142055">
    <property type="component" value="Chromosome 3"/>
</dbReference>
<evidence type="ECO:0000313" key="8">
    <source>
        <dbReference type="Proteomes" id="UP001142055"/>
    </source>
</evidence>
<evidence type="ECO:0000256" key="5">
    <source>
        <dbReference type="ARBA" id="ARBA00022825"/>
    </source>
</evidence>
<dbReference type="GO" id="GO:0006508">
    <property type="term" value="P:proteolysis"/>
    <property type="evidence" value="ECO:0007669"/>
    <property type="project" value="UniProtKB-KW"/>
</dbReference>
<reference evidence="7" key="1">
    <citation type="submission" date="2022-12" db="EMBL/GenBank/DDBJ databases">
        <title>Genome assemblies of Blomia tropicalis.</title>
        <authorList>
            <person name="Cui Y."/>
        </authorList>
    </citation>
    <scope>NUCLEOTIDE SEQUENCE</scope>
    <source>
        <tissue evidence="7">Adult mites</tissue>
    </source>
</reference>
<keyword evidence="4" id="KW-0378">Hydrolase</keyword>
<organism evidence="7 8">
    <name type="scientific">Blomia tropicalis</name>
    <name type="common">Mite</name>
    <dbReference type="NCBI Taxonomy" id="40697"/>
    <lineage>
        <taxon>Eukaryota</taxon>
        <taxon>Metazoa</taxon>
        <taxon>Ecdysozoa</taxon>
        <taxon>Arthropoda</taxon>
        <taxon>Chelicerata</taxon>
        <taxon>Arachnida</taxon>
        <taxon>Acari</taxon>
        <taxon>Acariformes</taxon>
        <taxon>Sarcoptiformes</taxon>
        <taxon>Astigmata</taxon>
        <taxon>Glycyphagoidea</taxon>
        <taxon>Echimyopodidae</taxon>
        <taxon>Blomia</taxon>
    </lineage>
</organism>
<keyword evidence="3" id="KW-0645">Protease</keyword>
<evidence type="ECO:0000313" key="7">
    <source>
        <dbReference type="EMBL" id="KAJ6218154.1"/>
    </source>
</evidence>
<keyword evidence="8" id="KW-1185">Reference proteome</keyword>
<evidence type="ECO:0000259" key="6">
    <source>
        <dbReference type="PROSITE" id="PS50240"/>
    </source>
</evidence>
<dbReference type="SUPFAM" id="SSF50494">
    <property type="entry name" value="Trypsin-like serine proteases"/>
    <property type="match status" value="1"/>
</dbReference>
<feature type="domain" description="Peptidase S1" evidence="6">
    <location>
        <begin position="1"/>
        <end position="129"/>
    </location>
</feature>
<accession>A0A9Q0RKW2</accession>
<gene>
    <name evidence="7" type="ORF">RDWZM_009311</name>
</gene>
<dbReference type="InterPro" id="IPR001254">
    <property type="entry name" value="Trypsin_dom"/>
</dbReference>
<dbReference type="Gene3D" id="2.40.10.10">
    <property type="entry name" value="Trypsin-like serine proteases"/>
    <property type="match status" value="1"/>
</dbReference>
<evidence type="ECO:0000256" key="1">
    <source>
        <dbReference type="ARBA" id="ARBA00004613"/>
    </source>
</evidence>
<dbReference type="GO" id="GO:0005615">
    <property type="term" value="C:extracellular space"/>
    <property type="evidence" value="ECO:0007669"/>
    <property type="project" value="TreeGrafter"/>
</dbReference>
<dbReference type="EMBL" id="JAPWDV010000003">
    <property type="protein sequence ID" value="KAJ6218154.1"/>
    <property type="molecule type" value="Genomic_DNA"/>
</dbReference>
<sequence length="136" mass="15206">MHIETVFIHSLFDEKTHQHDIALLKTVHNMTLGQINADAIDLPSLHQLKKGEMINITGWGYYEEHSVKFSQNLQITTLEIVDNDQCNSNLDGLLSDNMFCAKSEQMNVHSAYGDRGGPGTYNGTLSGILITWSIKS</sequence>
<dbReference type="AlphaFoldDB" id="A0A9Q0RKW2"/>
<dbReference type="InterPro" id="IPR050127">
    <property type="entry name" value="Serine_Proteases_S1"/>
</dbReference>
<dbReference type="InterPro" id="IPR009003">
    <property type="entry name" value="Peptidase_S1_PA"/>
</dbReference>
<dbReference type="InterPro" id="IPR043504">
    <property type="entry name" value="Peptidase_S1_PA_chymotrypsin"/>
</dbReference>
<dbReference type="Pfam" id="PF00089">
    <property type="entry name" value="Trypsin"/>
    <property type="match status" value="1"/>
</dbReference>
<dbReference type="PANTHER" id="PTHR24264">
    <property type="entry name" value="TRYPSIN-RELATED"/>
    <property type="match status" value="1"/>
</dbReference>
<proteinExistence type="predicted"/>
<dbReference type="PANTHER" id="PTHR24264:SF65">
    <property type="entry name" value="SRCR DOMAIN-CONTAINING PROTEIN"/>
    <property type="match status" value="1"/>
</dbReference>
<protein>
    <recommendedName>
        <fullName evidence="6">Peptidase S1 domain-containing protein</fullName>
    </recommendedName>
</protein>
<evidence type="ECO:0000256" key="3">
    <source>
        <dbReference type="ARBA" id="ARBA00022670"/>
    </source>
</evidence>
<dbReference type="GO" id="GO:0004252">
    <property type="term" value="F:serine-type endopeptidase activity"/>
    <property type="evidence" value="ECO:0007669"/>
    <property type="project" value="InterPro"/>
</dbReference>
<comment type="caution">
    <text evidence="7">The sequence shown here is derived from an EMBL/GenBank/DDBJ whole genome shotgun (WGS) entry which is preliminary data.</text>
</comment>
<evidence type="ECO:0000256" key="2">
    <source>
        <dbReference type="ARBA" id="ARBA00022525"/>
    </source>
</evidence>
<keyword evidence="5" id="KW-0720">Serine protease</keyword>
<dbReference type="PROSITE" id="PS50240">
    <property type="entry name" value="TRYPSIN_DOM"/>
    <property type="match status" value="1"/>
</dbReference>
<name>A0A9Q0RKW2_BLOTA</name>
<keyword evidence="2" id="KW-0964">Secreted</keyword>